<proteinExistence type="predicted"/>
<evidence type="ECO:0000313" key="1">
    <source>
        <dbReference type="EMBL" id="CAF4248884.1"/>
    </source>
</evidence>
<organism evidence="1 2">
    <name type="scientific">Adineta steineri</name>
    <dbReference type="NCBI Taxonomy" id="433720"/>
    <lineage>
        <taxon>Eukaryota</taxon>
        <taxon>Metazoa</taxon>
        <taxon>Spiralia</taxon>
        <taxon>Gnathifera</taxon>
        <taxon>Rotifera</taxon>
        <taxon>Eurotatoria</taxon>
        <taxon>Bdelloidea</taxon>
        <taxon>Adinetida</taxon>
        <taxon>Adinetidae</taxon>
        <taxon>Adineta</taxon>
    </lineage>
</organism>
<evidence type="ECO:0000313" key="2">
    <source>
        <dbReference type="Proteomes" id="UP000663881"/>
    </source>
</evidence>
<gene>
    <name evidence="1" type="ORF">OKA104_LOCUS43491</name>
</gene>
<protein>
    <submittedName>
        <fullName evidence="1">Uncharacterized protein</fullName>
    </submittedName>
</protein>
<sequence length="106" mass="12600">MPNLLQLEVTAPYELFDTQNWEDLIISSLQNLVHLRLYATSYYQKPKTILQITDAFKTPFWVKKTNFAFMIMQLAYHKKDREQSETIERLGRASFNIYAYQLWTGA</sequence>
<dbReference type="Proteomes" id="UP000663881">
    <property type="component" value="Unassembled WGS sequence"/>
</dbReference>
<dbReference type="AlphaFoldDB" id="A0A820EHN8"/>
<dbReference type="EMBL" id="CAJOAY010012242">
    <property type="protein sequence ID" value="CAF4248884.1"/>
    <property type="molecule type" value="Genomic_DNA"/>
</dbReference>
<feature type="non-terminal residue" evidence="1">
    <location>
        <position position="106"/>
    </location>
</feature>
<reference evidence="1" key="1">
    <citation type="submission" date="2021-02" db="EMBL/GenBank/DDBJ databases">
        <authorList>
            <person name="Nowell W R."/>
        </authorList>
    </citation>
    <scope>NUCLEOTIDE SEQUENCE</scope>
</reference>
<name>A0A820EHN8_9BILA</name>
<accession>A0A820EHN8</accession>
<comment type="caution">
    <text evidence="1">The sequence shown here is derived from an EMBL/GenBank/DDBJ whole genome shotgun (WGS) entry which is preliminary data.</text>
</comment>